<organism evidence="3 4">
    <name type="scientific">candidate division WWE3 bacterium RIFCSPLOWO2_01_FULL_42_11</name>
    <dbReference type="NCBI Taxonomy" id="1802627"/>
    <lineage>
        <taxon>Bacteria</taxon>
        <taxon>Katanobacteria</taxon>
    </lineage>
</organism>
<accession>A0A1F4VPG7</accession>
<proteinExistence type="predicted"/>
<keyword evidence="2" id="KW-0472">Membrane</keyword>
<dbReference type="STRING" id="1802627.A3A70_00010"/>
<name>A0A1F4VPG7_UNCKA</name>
<evidence type="ECO:0000256" key="1">
    <source>
        <dbReference type="SAM" id="MobiDB-lite"/>
    </source>
</evidence>
<feature type="transmembrane region" description="Helical" evidence="2">
    <location>
        <begin position="20"/>
        <end position="36"/>
    </location>
</feature>
<gene>
    <name evidence="3" type="ORF">A3A70_00010</name>
</gene>
<comment type="caution">
    <text evidence="3">The sequence shown here is derived from an EMBL/GenBank/DDBJ whole genome shotgun (WGS) entry which is preliminary data.</text>
</comment>
<protein>
    <submittedName>
        <fullName evidence="3">Uncharacterized protein</fullName>
    </submittedName>
</protein>
<dbReference type="AlphaFoldDB" id="A0A1F4VPG7"/>
<sequence>MPKKKQHKKKVSKSLRPSNVYISMLLVALVFGWASINDVFSLSAQNRTGVVLSENSGSGGGDDDSGGNDDDEDDDNESDDDNEDDNEDEAEDVDDNENDEDSDDDGIESEVDDDDDNDGVLDLDDDDSESSNELKTRQTITNPDGTTSQIRTEVKNNGEIKTEVRTFNSEGIKISVEKFESQDGKEKSRLRTFDAIGNKLTDFEFETEDGKKLELRVKEGDVELSRVVINQEKHELIVRAEDESRIRIRTLQNNFVISREGINAISKFPISIDDATGQIYVKTPAGDVQLNAMPDTIVAKAQASDDLDVVNGVRLDTQQDETTNVEYVVTGTKSEKLLGLFSLKIPSRLSFDAKTGGFLKNDQGFVTRILDLFSI</sequence>
<feature type="compositionally biased region" description="Acidic residues" evidence="1">
    <location>
        <begin position="61"/>
        <end position="130"/>
    </location>
</feature>
<evidence type="ECO:0000256" key="2">
    <source>
        <dbReference type="SAM" id="Phobius"/>
    </source>
</evidence>
<keyword evidence="2" id="KW-1133">Transmembrane helix</keyword>
<reference evidence="3 4" key="1">
    <citation type="journal article" date="2016" name="Nat. Commun.">
        <title>Thousands of microbial genomes shed light on interconnected biogeochemical processes in an aquifer system.</title>
        <authorList>
            <person name="Anantharaman K."/>
            <person name="Brown C.T."/>
            <person name="Hug L.A."/>
            <person name="Sharon I."/>
            <person name="Castelle C.J."/>
            <person name="Probst A.J."/>
            <person name="Thomas B.C."/>
            <person name="Singh A."/>
            <person name="Wilkins M.J."/>
            <person name="Karaoz U."/>
            <person name="Brodie E.L."/>
            <person name="Williams K.H."/>
            <person name="Hubbard S.S."/>
            <person name="Banfield J.F."/>
        </authorList>
    </citation>
    <scope>NUCLEOTIDE SEQUENCE [LARGE SCALE GENOMIC DNA]</scope>
</reference>
<evidence type="ECO:0000313" key="3">
    <source>
        <dbReference type="EMBL" id="OGC58940.1"/>
    </source>
</evidence>
<keyword evidence="2" id="KW-0812">Transmembrane</keyword>
<feature type="region of interest" description="Disordered" evidence="1">
    <location>
        <begin position="52"/>
        <end position="149"/>
    </location>
</feature>
<evidence type="ECO:0000313" key="4">
    <source>
        <dbReference type="Proteomes" id="UP000178964"/>
    </source>
</evidence>
<dbReference type="Proteomes" id="UP000178964">
    <property type="component" value="Unassembled WGS sequence"/>
</dbReference>
<dbReference type="EMBL" id="MEVK01000027">
    <property type="protein sequence ID" value="OGC58940.1"/>
    <property type="molecule type" value="Genomic_DNA"/>
</dbReference>
<feature type="compositionally biased region" description="Polar residues" evidence="1">
    <location>
        <begin position="137"/>
        <end position="149"/>
    </location>
</feature>